<evidence type="ECO:0000256" key="4">
    <source>
        <dbReference type="ARBA" id="ARBA00022989"/>
    </source>
</evidence>
<evidence type="ECO:0000256" key="2">
    <source>
        <dbReference type="ARBA" id="ARBA00008337"/>
    </source>
</evidence>
<evidence type="ECO:0000259" key="8">
    <source>
        <dbReference type="PROSITE" id="PS51751"/>
    </source>
</evidence>
<comment type="subcellular location">
    <subcellularLocation>
        <location evidence="1">Membrane</location>
        <topology evidence="1">Multi-pass membrane protein</topology>
    </subcellularLocation>
</comment>
<dbReference type="InterPro" id="IPR033118">
    <property type="entry name" value="EXPERA"/>
</dbReference>
<dbReference type="Pfam" id="PF05241">
    <property type="entry name" value="EBP"/>
    <property type="match status" value="1"/>
</dbReference>
<keyword evidence="10" id="KW-1185">Reference proteome</keyword>
<evidence type="ECO:0000256" key="6">
    <source>
        <dbReference type="PROSITE-ProRule" id="PRU01087"/>
    </source>
</evidence>
<evidence type="ECO:0000256" key="3">
    <source>
        <dbReference type="ARBA" id="ARBA00022692"/>
    </source>
</evidence>
<comment type="similarity">
    <text evidence="2">Belongs to the EBP family.</text>
</comment>
<feature type="transmembrane region" description="Helical" evidence="7">
    <location>
        <begin position="101"/>
        <end position="124"/>
    </location>
</feature>
<dbReference type="AlphaFoldDB" id="A0A210PVS5"/>
<dbReference type="EMBL" id="NEDP02005460">
    <property type="protein sequence ID" value="OWF40562.1"/>
    <property type="molecule type" value="Genomic_DNA"/>
</dbReference>
<sequence>MDKDTFQLQSLLSDVTFLSLSFASGLALIGVVTGFYLGKSRGQQCILSWLVYNALTHFVLEGAFVCFSLRGTVNSTDNFLATIWKEYAKADQRWGVSDPTIVSLEILTVGLAGPLALLLCYAILRDRPYRHFVQIILCVCELYGGWMTFCPEWLQDSPNLRTDSFLYLWVYLVFFNILWVVVPLALLVQSYRDLCFAEVQKTVITETTTTKLITHKYNTRSKKND</sequence>
<feature type="transmembrane region" description="Helical" evidence="7">
    <location>
        <begin position="169"/>
        <end position="188"/>
    </location>
</feature>
<proteinExistence type="inferred from homology"/>
<dbReference type="PANTHER" id="PTHR14207:SF1">
    <property type="entry name" value="EMOPAMIL-BINDING PROTEIN-LIKE"/>
    <property type="match status" value="1"/>
</dbReference>
<dbReference type="GO" id="GO:0005783">
    <property type="term" value="C:endoplasmic reticulum"/>
    <property type="evidence" value="ECO:0007669"/>
    <property type="project" value="TreeGrafter"/>
</dbReference>
<dbReference type="Proteomes" id="UP000242188">
    <property type="component" value="Unassembled WGS sequence"/>
</dbReference>
<evidence type="ECO:0000256" key="1">
    <source>
        <dbReference type="ARBA" id="ARBA00004141"/>
    </source>
</evidence>
<evidence type="ECO:0000256" key="5">
    <source>
        <dbReference type="ARBA" id="ARBA00023136"/>
    </source>
</evidence>
<feature type="domain" description="EXPERA" evidence="8">
    <location>
        <begin position="42"/>
        <end position="187"/>
    </location>
</feature>
<dbReference type="GO" id="GO:0016125">
    <property type="term" value="P:sterol metabolic process"/>
    <property type="evidence" value="ECO:0007669"/>
    <property type="project" value="InterPro"/>
</dbReference>
<dbReference type="GO" id="GO:0016020">
    <property type="term" value="C:membrane"/>
    <property type="evidence" value="ECO:0007669"/>
    <property type="project" value="UniProtKB-SubCell"/>
</dbReference>
<keyword evidence="4 6" id="KW-1133">Transmembrane helix</keyword>
<dbReference type="PANTHER" id="PTHR14207">
    <property type="entry name" value="STEROL ISOMERASE"/>
    <property type="match status" value="1"/>
</dbReference>
<feature type="transmembrane region" description="Helical" evidence="7">
    <location>
        <begin position="15"/>
        <end position="37"/>
    </location>
</feature>
<dbReference type="OrthoDB" id="58557at2759"/>
<dbReference type="PROSITE" id="PS51751">
    <property type="entry name" value="EXPERA"/>
    <property type="match status" value="1"/>
</dbReference>
<reference evidence="9 10" key="1">
    <citation type="journal article" date="2017" name="Nat. Ecol. Evol.">
        <title>Scallop genome provides insights into evolution of bilaterian karyotype and development.</title>
        <authorList>
            <person name="Wang S."/>
            <person name="Zhang J."/>
            <person name="Jiao W."/>
            <person name="Li J."/>
            <person name="Xun X."/>
            <person name="Sun Y."/>
            <person name="Guo X."/>
            <person name="Huan P."/>
            <person name="Dong B."/>
            <person name="Zhang L."/>
            <person name="Hu X."/>
            <person name="Sun X."/>
            <person name="Wang J."/>
            <person name="Zhao C."/>
            <person name="Wang Y."/>
            <person name="Wang D."/>
            <person name="Huang X."/>
            <person name="Wang R."/>
            <person name="Lv J."/>
            <person name="Li Y."/>
            <person name="Zhang Z."/>
            <person name="Liu B."/>
            <person name="Lu W."/>
            <person name="Hui Y."/>
            <person name="Liang J."/>
            <person name="Zhou Z."/>
            <person name="Hou R."/>
            <person name="Li X."/>
            <person name="Liu Y."/>
            <person name="Li H."/>
            <person name="Ning X."/>
            <person name="Lin Y."/>
            <person name="Zhao L."/>
            <person name="Xing Q."/>
            <person name="Dou J."/>
            <person name="Li Y."/>
            <person name="Mao J."/>
            <person name="Guo H."/>
            <person name="Dou H."/>
            <person name="Li T."/>
            <person name="Mu C."/>
            <person name="Jiang W."/>
            <person name="Fu Q."/>
            <person name="Fu X."/>
            <person name="Miao Y."/>
            <person name="Liu J."/>
            <person name="Yu Q."/>
            <person name="Li R."/>
            <person name="Liao H."/>
            <person name="Li X."/>
            <person name="Kong Y."/>
            <person name="Jiang Z."/>
            <person name="Chourrout D."/>
            <person name="Li R."/>
            <person name="Bao Z."/>
        </authorList>
    </citation>
    <scope>NUCLEOTIDE SEQUENCE [LARGE SCALE GENOMIC DNA]</scope>
    <source>
        <strain evidence="9 10">PY_sf001</strain>
    </source>
</reference>
<dbReference type="STRING" id="6573.A0A210PVS5"/>
<name>A0A210PVS5_MIZYE</name>
<accession>A0A210PVS5</accession>
<keyword evidence="3 6" id="KW-0812">Transmembrane</keyword>
<organism evidence="9 10">
    <name type="scientific">Mizuhopecten yessoensis</name>
    <name type="common">Japanese scallop</name>
    <name type="synonym">Patinopecten yessoensis</name>
    <dbReference type="NCBI Taxonomy" id="6573"/>
    <lineage>
        <taxon>Eukaryota</taxon>
        <taxon>Metazoa</taxon>
        <taxon>Spiralia</taxon>
        <taxon>Lophotrochozoa</taxon>
        <taxon>Mollusca</taxon>
        <taxon>Bivalvia</taxon>
        <taxon>Autobranchia</taxon>
        <taxon>Pteriomorphia</taxon>
        <taxon>Pectinida</taxon>
        <taxon>Pectinoidea</taxon>
        <taxon>Pectinidae</taxon>
        <taxon>Mizuhopecten</taxon>
    </lineage>
</organism>
<protein>
    <submittedName>
        <fullName evidence="9">Emopamil-binding protein-like</fullName>
    </submittedName>
</protein>
<feature type="transmembrane region" description="Helical" evidence="7">
    <location>
        <begin position="49"/>
        <end position="70"/>
    </location>
</feature>
<evidence type="ECO:0000313" key="10">
    <source>
        <dbReference type="Proteomes" id="UP000242188"/>
    </source>
</evidence>
<evidence type="ECO:0000313" key="9">
    <source>
        <dbReference type="EMBL" id="OWF40562.1"/>
    </source>
</evidence>
<evidence type="ECO:0000256" key="7">
    <source>
        <dbReference type="SAM" id="Phobius"/>
    </source>
</evidence>
<comment type="caution">
    <text evidence="9">The sequence shown here is derived from an EMBL/GenBank/DDBJ whole genome shotgun (WGS) entry which is preliminary data.</text>
</comment>
<dbReference type="GO" id="GO:0047750">
    <property type="term" value="F:cholestenol delta-isomerase activity"/>
    <property type="evidence" value="ECO:0007669"/>
    <property type="project" value="InterPro"/>
</dbReference>
<dbReference type="InterPro" id="IPR007905">
    <property type="entry name" value="EBP"/>
</dbReference>
<gene>
    <name evidence="9" type="ORF">KP79_PYT19996</name>
</gene>
<keyword evidence="5 6" id="KW-0472">Membrane</keyword>
<feature type="transmembrane region" description="Helical" evidence="7">
    <location>
        <begin position="131"/>
        <end position="149"/>
    </location>
</feature>